<accession>A0A6J5MUT7</accession>
<dbReference type="EMBL" id="LR796493">
    <property type="protein sequence ID" value="CAB4147369.1"/>
    <property type="molecule type" value="Genomic_DNA"/>
</dbReference>
<proteinExistence type="predicted"/>
<gene>
    <name evidence="1" type="ORF">UFOVP510_26</name>
</gene>
<organism evidence="1">
    <name type="scientific">uncultured Caudovirales phage</name>
    <dbReference type="NCBI Taxonomy" id="2100421"/>
    <lineage>
        <taxon>Viruses</taxon>
        <taxon>Duplodnaviria</taxon>
        <taxon>Heunggongvirae</taxon>
        <taxon>Uroviricota</taxon>
        <taxon>Caudoviricetes</taxon>
        <taxon>Peduoviridae</taxon>
        <taxon>Maltschvirus</taxon>
        <taxon>Maltschvirus maltsch</taxon>
    </lineage>
</organism>
<reference evidence="1" key="1">
    <citation type="submission" date="2020-04" db="EMBL/GenBank/DDBJ databases">
        <authorList>
            <person name="Chiriac C."/>
            <person name="Salcher M."/>
            <person name="Ghai R."/>
            <person name="Kavagutti S V."/>
        </authorList>
    </citation>
    <scope>NUCLEOTIDE SEQUENCE</scope>
</reference>
<name>A0A6J5MUT7_9CAUD</name>
<sequence length="127" mass="14430">MTKAKAKAKTTKPEIVKISYAPLRKMPIPASSEETIKVLTTIGRFTPDELSELIYLSQDGLEPHFLDEARREGSVTNLLDHLRDIHERAESLSDPTFRFGADDMRTCRIFASIRNKISRIIEAEDAR</sequence>
<evidence type="ECO:0000313" key="1">
    <source>
        <dbReference type="EMBL" id="CAB4147369.1"/>
    </source>
</evidence>
<protein>
    <submittedName>
        <fullName evidence="1">Uncharacterized protein</fullName>
    </submittedName>
</protein>